<dbReference type="AlphaFoldDB" id="A0AAV9D9X4"/>
<gene>
    <name evidence="1" type="ORF">QJS10_CPB15g01399</name>
</gene>
<dbReference type="Proteomes" id="UP001180020">
    <property type="component" value="Unassembled WGS sequence"/>
</dbReference>
<proteinExistence type="predicted"/>
<evidence type="ECO:0000313" key="1">
    <source>
        <dbReference type="EMBL" id="KAK1297674.1"/>
    </source>
</evidence>
<accession>A0AAV9D9X4</accession>
<keyword evidence="2" id="KW-1185">Reference proteome</keyword>
<reference evidence="1" key="2">
    <citation type="submission" date="2023-06" db="EMBL/GenBank/DDBJ databases">
        <authorList>
            <person name="Ma L."/>
            <person name="Liu K.-W."/>
            <person name="Li Z."/>
            <person name="Hsiao Y.-Y."/>
            <person name="Qi Y."/>
            <person name="Fu T."/>
            <person name="Tang G."/>
            <person name="Zhang D."/>
            <person name="Sun W.-H."/>
            <person name="Liu D.-K."/>
            <person name="Li Y."/>
            <person name="Chen G.-Z."/>
            <person name="Liu X.-D."/>
            <person name="Liao X.-Y."/>
            <person name="Jiang Y.-T."/>
            <person name="Yu X."/>
            <person name="Hao Y."/>
            <person name="Huang J."/>
            <person name="Zhao X.-W."/>
            <person name="Ke S."/>
            <person name="Chen Y.-Y."/>
            <person name="Wu W.-L."/>
            <person name="Hsu J.-L."/>
            <person name="Lin Y.-F."/>
            <person name="Huang M.-D."/>
            <person name="Li C.-Y."/>
            <person name="Huang L."/>
            <person name="Wang Z.-W."/>
            <person name="Zhao X."/>
            <person name="Zhong W.-Y."/>
            <person name="Peng D.-H."/>
            <person name="Ahmad S."/>
            <person name="Lan S."/>
            <person name="Zhang J.-S."/>
            <person name="Tsai W.-C."/>
            <person name="Van De Peer Y."/>
            <person name="Liu Z.-J."/>
        </authorList>
    </citation>
    <scope>NUCLEOTIDE SEQUENCE</scope>
    <source>
        <strain evidence="1">CP</strain>
        <tissue evidence="1">Leaves</tissue>
    </source>
</reference>
<organism evidence="1 2">
    <name type="scientific">Acorus calamus</name>
    <name type="common">Sweet flag</name>
    <dbReference type="NCBI Taxonomy" id="4465"/>
    <lineage>
        <taxon>Eukaryota</taxon>
        <taxon>Viridiplantae</taxon>
        <taxon>Streptophyta</taxon>
        <taxon>Embryophyta</taxon>
        <taxon>Tracheophyta</taxon>
        <taxon>Spermatophyta</taxon>
        <taxon>Magnoliopsida</taxon>
        <taxon>Liliopsida</taxon>
        <taxon>Acoraceae</taxon>
        <taxon>Acorus</taxon>
    </lineage>
</organism>
<dbReference type="EMBL" id="JAUJYO010000015">
    <property type="protein sequence ID" value="KAK1297674.1"/>
    <property type="molecule type" value="Genomic_DNA"/>
</dbReference>
<comment type="caution">
    <text evidence="1">The sequence shown here is derived from an EMBL/GenBank/DDBJ whole genome shotgun (WGS) entry which is preliminary data.</text>
</comment>
<sequence>MMTTNSQIANDAWYPDSSATNHLTSNPWNENKRKPTPRSAFPLATVVNDGRQRFRRVYQLRSAFPIAMMLKCDRLKARRVKLAGHSSDHISTPSPEGMPTWVDTLAGTSGNHHSPPSPAIWNANLGCTLGTIVHEAMRSILSMSIALKKIVSQYMADIERVADAFREG</sequence>
<reference evidence="1" key="1">
    <citation type="journal article" date="2023" name="Nat. Commun.">
        <title>Diploid and tetraploid genomes of Acorus and the evolution of monocots.</title>
        <authorList>
            <person name="Ma L."/>
            <person name="Liu K.W."/>
            <person name="Li Z."/>
            <person name="Hsiao Y.Y."/>
            <person name="Qi Y."/>
            <person name="Fu T."/>
            <person name="Tang G.D."/>
            <person name="Zhang D."/>
            <person name="Sun W.H."/>
            <person name="Liu D.K."/>
            <person name="Li Y."/>
            <person name="Chen G.Z."/>
            <person name="Liu X.D."/>
            <person name="Liao X.Y."/>
            <person name="Jiang Y.T."/>
            <person name="Yu X."/>
            <person name="Hao Y."/>
            <person name="Huang J."/>
            <person name="Zhao X.W."/>
            <person name="Ke S."/>
            <person name="Chen Y.Y."/>
            <person name="Wu W.L."/>
            <person name="Hsu J.L."/>
            <person name="Lin Y.F."/>
            <person name="Huang M.D."/>
            <person name="Li C.Y."/>
            <person name="Huang L."/>
            <person name="Wang Z.W."/>
            <person name="Zhao X."/>
            <person name="Zhong W.Y."/>
            <person name="Peng D.H."/>
            <person name="Ahmad S."/>
            <person name="Lan S."/>
            <person name="Zhang J.S."/>
            <person name="Tsai W.C."/>
            <person name="Van de Peer Y."/>
            <person name="Liu Z.J."/>
        </authorList>
    </citation>
    <scope>NUCLEOTIDE SEQUENCE</scope>
    <source>
        <strain evidence="1">CP</strain>
    </source>
</reference>
<protein>
    <submittedName>
        <fullName evidence="1">Uncharacterized protein</fullName>
    </submittedName>
</protein>
<name>A0AAV9D9X4_ACOCL</name>
<evidence type="ECO:0000313" key="2">
    <source>
        <dbReference type="Proteomes" id="UP001180020"/>
    </source>
</evidence>